<protein>
    <submittedName>
        <fullName evidence="1">Uncharacterized protein</fullName>
    </submittedName>
</protein>
<dbReference type="OrthoDB" id="270962at2759"/>
<evidence type="ECO:0000313" key="1">
    <source>
        <dbReference type="EMBL" id="ESL06600.1"/>
    </source>
</evidence>
<evidence type="ECO:0000313" key="2">
    <source>
        <dbReference type="Proteomes" id="UP000031737"/>
    </source>
</evidence>
<gene>
    <name evidence="1" type="ORF">TRSC58_05723</name>
</gene>
<reference evidence="1 2" key="1">
    <citation type="submission" date="2013-07" db="EMBL/GenBank/DDBJ databases">
        <authorList>
            <person name="Stoco P.H."/>
            <person name="Wagner G."/>
            <person name="Gerber A."/>
            <person name="Zaha A."/>
            <person name="Thompson C."/>
            <person name="Bartholomeu D.C."/>
            <person name="Luckemeyer D.D."/>
            <person name="Bahia D."/>
            <person name="Loreto E."/>
            <person name="Prestes E.B."/>
            <person name="Lima F.M."/>
            <person name="Rodrigues-Luiz G."/>
            <person name="Vallejo G.A."/>
            <person name="Filho J.F."/>
            <person name="Monteiro K.M."/>
            <person name="Tyler K.M."/>
            <person name="de Almeida L.G."/>
            <person name="Ortiz M.F."/>
            <person name="Siervo M.A."/>
            <person name="de Moraes M.H."/>
            <person name="Cunha O.L."/>
            <person name="Mendonca-Neto R."/>
            <person name="Silva R."/>
            <person name="Teixeira S.M."/>
            <person name="Murta S.M."/>
            <person name="Sincero T.C."/>
            <person name="Mendes T.A."/>
            <person name="Urmenyi T.P."/>
            <person name="Silva V.G."/>
            <person name="da Rocha W.D."/>
            <person name="Andersson B."/>
            <person name="Romanha A.J."/>
            <person name="Steindel M."/>
            <person name="de Vasconcelos A.T."/>
            <person name="Grisard E.C."/>
        </authorList>
    </citation>
    <scope>NUCLEOTIDE SEQUENCE [LARGE SCALE GENOMIC DNA]</scope>
    <source>
        <strain evidence="1 2">SC58</strain>
    </source>
</reference>
<accession>A0A061IX09</accession>
<dbReference type="EMBL" id="AUPL01005723">
    <property type="protein sequence ID" value="ESL06600.1"/>
    <property type="molecule type" value="Genomic_DNA"/>
</dbReference>
<proteinExistence type="predicted"/>
<keyword evidence="2" id="KW-1185">Reference proteome</keyword>
<dbReference type="AlphaFoldDB" id="A0A061IX09"/>
<organism evidence="1 2">
    <name type="scientific">Trypanosoma rangeli SC58</name>
    <dbReference type="NCBI Taxonomy" id="429131"/>
    <lineage>
        <taxon>Eukaryota</taxon>
        <taxon>Discoba</taxon>
        <taxon>Euglenozoa</taxon>
        <taxon>Kinetoplastea</taxon>
        <taxon>Metakinetoplastina</taxon>
        <taxon>Trypanosomatida</taxon>
        <taxon>Trypanosomatidae</taxon>
        <taxon>Trypanosoma</taxon>
        <taxon>Herpetosoma</taxon>
    </lineage>
</organism>
<sequence>MGRRLAMPVAGPSLVLVLVVSRKRRRWRGEQCPIYRGSLTRMAIRLSSMVLGRALLPSPFCHQPVAVPLVPSLRRLLQEVQPRDEGSREEVVTALLEKLPAQCDRVKKDMLHARYASRYYRSRYGRGLEARRKELKKLLEMSDDEVRLWAQARCVPVRDPLSPP</sequence>
<dbReference type="VEuPathDB" id="TriTrypDB:TRSC58_05723"/>
<name>A0A061IX09_TRYRA</name>
<comment type="caution">
    <text evidence="1">The sequence shown here is derived from an EMBL/GenBank/DDBJ whole genome shotgun (WGS) entry which is preliminary data.</text>
</comment>
<dbReference type="Proteomes" id="UP000031737">
    <property type="component" value="Unassembled WGS sequence"/>
</dbReference>